<accession>A0A2G8JTM9</accession>
<dbReference type="SMART" id="SM00353">
    <property type="entry name" value="HLH"/>
    <property type="match status" value="1"/>
</dbReference>
<dbReference type="OrthoDB" id="5976910at2759"/>
<name>A0A2G8JTM9_STIJA</name>
<dbReference type="InterPro" id="IPR011598">
    <property type="entry name" value="bHLH_dom"/>
</dbReference>
<keyword evidence="3" id="KW-1185">Reference proteome</keyword>
<gene>
    <name evidence="2" type="ORF">BSL78_24042</name>
</gene>
<dbReference type="Proteomes" id="UP000230750">
    <property type="component" value="Unassembled WGS sequence"/>
</dbReference>
<comment type="caution">
    <text evidence="2">The sequence shown here is derived from an EMBL/GenBank/DDBJ whole genome shotgun (WGS) entry which is preliminary data.</text>
</comment>
<dbReference type="SUPFAM" id="SSF47459">
    <property type="entry name" value="HLH, helix-loop-helix DNA-binding domain"/>
    <property type="match status" value="1"/>
</dbReference>
<organism evidence="2 3">
    <name type="scientific">Stichopus japonicus</name>
    <name type="common">Sea cucumber</name>
    <dbReference type="NCBI Taxonomy" id="307972"/>
    <lineage>
        <taxon>Eukaryota</taxon>
        <taxon>Metazoa</taxon>
        <taxon>Echinodermata</taxon>
        <taxon>Eleutherozoa</taxon>
        <taxon>Echinozoa</taxon>
        <taxon>Holothuroidea</taxon>
        <taxon>Aspidochirotacea</taxon>
        <taxon>Aspidochirotida</taxon>
        <taxon>Stichopodidae</taxon>
        <taxon>Apostichopus</taxon>
    </lineage>
</organism>
<sequence length="218" mass="24512">MASSRKVQKEPFNIRLSRSRANATVRERQRLAQINNLLNNLSHTVPQEFQGLATKVEVIRGVTDYIRTLTGLLQELRSRDSAMANTTNNGGTTMRRVIKKGKIMNMFRANPISVTIDRQDKCLIPRGKPVFSTNSRPNCAESYFHLDPESTIQFQLIIESLMFTIFTSQGHSSLIPPGVVKMNESPPSVIINWNPPSNLTSYPTSYIQSTNPTTYPIS</sequence>
<feature type="domain" description="BHLH" evidence="1">
    <location>
        <begin position="18"/>
        <end position="69"/>
    </location>
</feature>
<reference evidence="2 3" key="1">
    <citation type="journal article" date="2017" name="PLoS Biol.">
        <title>The sea cucumber genome provides insights into morphological evolution and visceral regeneration.</title>
        <authorList>
            <person name="Zhang X."/>
            <person name="Sun L."/>
            <person name="Yuan J."/>
            <person name="Sun Y."/>
            <person name="Gao Y."/>
            <person name="Zhang L."/>
            <person name="Li S."/>
            <person name="Dai H."/>
            <person name="Hamel J.F."/>
            <person name="Liu C."/>
            <person name="Yu Y."/>
            <person name="Liu S."/>
            <person name="Lin W."/>
            <person name="Guo K."/>
            <person name="Jin S."/>
            <person name="Xu P."/>
            <person name="Storey K.B."/>
            <person name="Huan P."/>
            <person name="Zhang T."/>
            <person name="Zhou Y."/>
            <person name="Zhang J."/>
            <person name="Lin C."/>
            <person name="Li X."/>
            <person name="Xing L."/>
            <person name="Huo D."/>
            <person name="Sun M."/>
            <person name="Wang L."/>
            <person name="Mercier A."/>
            <person name="Li F."/>
            <person name="Yang H."/>
            <person name="Xiang J."/>
        </authorList>
    </citation>
    <scope>NUCLEOTIDE SEQUENCE [LARGE SCALE GENOMIC DNA]</scope>
    <source>
        <strain evidence="2">Shaxun</strain>
        <tissue evidence="2">Muscle</tissue>
    </source>
</reference>
<dbReference type="PROSITE" id="PS50888">
    <property type="entry name" value="BHLH"/>
    <property type="match status" value="1"/>
</dbReference>
<dbReference type="Gene3D" id="4.10.280.10">
    <property type="entry name" value="Helix-loop-helix DNA-binding domain"/>
    <property type="match status" value="1"/>
</dbReference>
<dbReference type="EMBL" id="MRZV01001275">
    <property type="protein sequence ID" value="PIK39127.1"/>
    <property type="molecule type" value="Genomic_DNA"/>
</dbReference>
<dbReference type="AlphaFoldDB" id="A0A2G8JTM9"/>
<evidence type="ECO:0000313" key="2">
    <source>
        <dbReference type="EMBL" id="PIK39127.1"/>
    </source>
</evidence>
<evidence type="ECO:0000259" key="1">
    <source>
        <dbReference type="PROSITE" id="PS50888"/>
    </source>
</evidence>
<dbReference type="InterPro" id="IPR036638">
    <property type="entry name" value="HLH_DNA-bd_sf"/>
</dbReference>
<protein>
    <submittedName>
        <fullName evidence="2">Putative myoblast determination protein 1-like 2-like</fullName>
    </submittedName>
</protein>
<proteinExistence type="predicted"/>
<dbReference type="GO" id="GO:0046983">
    <property type="term" value="F:protein dimerization activity"/>
    <property type="evidence" value="ECO:0007669"/>
    <property type="project" value="InterPro"/>
</dbReference>
<dbReference type="Pfam" id="PF00010">
    <property type="entry name" value="HLH"/>
    <property type="match status" value="1"/>
</dbReference>
<evidence type="ECO:0000313" key="3">
    <source>
        <dbReference type="Proteomes" id="UP000230750"/>
    </source>
</evidence>